<proteinExistence type="predicted"/>
<dbReference type="Gene3D" id="3.40.630.30">
    <property type="match status" value="1"/>
</dbReference>
<dbReference type="Proteomes" id="UP000095495">
    <property type="component" value="Unassembled WGS sequence"/>
</dbReference>
<organism evidence="2 3">
    <name type="scientific">Roseburia faecis</name>
    <dbReference type="NCBI Taxonomy" id="301302"/>
    <lineage>
        <taxon>Bacteria</taxon>
        <taxon>Bacillati</taxon>
        <taxon>Bacillota</taxon>
        <taxon>Clostridia</taxon>
        <taxon>Lachnospirales</taxon>
        <taxon>Lachnospiraceae</taxon>
        <taxon>Roseburia</taxon>
    </lineage>
</organism>
<evidence type="ECO:0000313" key="2">
    <source>
        <dbReference type="EMBL" id="CUN16737.1"/>
    </source>
</evidence>
<protein>
    <submittedName>
        <fullName evidence="2">Ribosomal-protein-L7/L12-serine acetyltransferase</fullName>
    </submittedName>
</protein>
<name>A0A173URF0_9FIRM</name>
<dbReference type="PANTHER" id="PTHR43792">
    <property type="entry name" value="GNAT FAMILY, PUTATIVE (AFU_ORTHOLOGUE AFUA_3G00765)-RELATED-RELATED"/>
    <property type="match status" value="1"/>
</dbReference>
<gene>
    <name evidence="2" type="ORF">ERS852420_03151</name>
</gene>
<evidence type="ECO:0000259" key="1">
    <source>
        <dbReference type="PROSITE" id="PS51186"/>
    </source>
</evidence>
<evidence type="ECO:0000313" key="3">
    <source>
        <dbReference type="Proteomes" id="UP000095495"/>
    </source>
</evidence>
<dbReference type="InterPro" id="IPR000182">
    <property type="entry name" value="GNAT_dom"/>
</dbReference>
<dbReference type="AlphaFoldDB" id="A0A173URF0"/>
<dbReference type="Pfam" id="PF13302">
    <property type="entry name" value="Acetyltransf_3"/>
    <property type="match status" value="1"/>
</dbReference>
<dbReference type="EMBL" id="CYXV01000017">
    <property type="protein sequence ID" value="CUN16737.1"/>
    <property type="molecule type" value="Genomic_DNA"/>
</dbReference>
<dbReference type="InterPro" id="IPR051531">
    <property type="entry name" value="N-acetyltransferase"/>
</dbReference>
<keyword evidence="2" id="KW-0808">Transferase</keyword>
<accession>A0A173URF0</accession>
<reference evidence="2 3" key="1">
    <citation type="submission" date="2015-09" db="EMBL/GenBank/DDBJ databases">
        <authorList>
            <consortium name="Pathogen Informatics"/>
        </authorList>
    </citation>
    <scope>NUCLEOTIDE SEQUENCE [LARGE SCALE GENOMIC DNA]</scope>
    <source>
        <strain evidence="2 3">2789STDY5608863</strain>
    </source>
</reference>
<feature type="domain" description="N-acetyltransferase" evidence="1">
    <location>
        <begin position="1"/>
        <end position="141"/>
    </location>
</feature>
<dbReference type="InterPro" id="IPR016181">
    <property type="entry name" value="Acyl_CoA_acyltransferase"/>
</dbReference>
<sequence length="156" mass="18486">MYYLQDIQLYSVEEARRDFAEVLSDMKSPERKFYFCHMELKDTHEQVGSIGYTVEADTPVGKLVHLGYFTYPRHWGNGYTSEALKKVLEYAFTQDNVYRVTTGCLAENKGSERVMQKNGLIKEAEHIDYEWHDGKMKTRLEYRLSKHEWEQLQKTL</sequence>
<dbReference type="PROSITE" id="PS51186">
    <property type="entry name" value="GNAT"/>
    <property type="match status" value="1"/>
</dbReference>
<dbReference type="SUPFAM" id="SSF55729">
    <property type="entry name" value="Acyl-CoA N-acyltransferases (Nat)"/>
    <property type="match status" value="1"/>
</dbReference>
<dbReference type="GO" id="GO:0016747">
    <property type="term" value="F:acyltransferase activity, transferring groups other than amino-acyl groups"/>
    <property type="evidence" value="ECO:0007669"/>
    <property type="project" value="InterPro"/>
</dbReference>